<reference evidence="2 3" key="1">
    <citation type="submission" date="2014-05" db="EMBL/GenBank/DDBJ databases">
        <title>Novel Listeriaceae from food processing environments.</title>
        <authorList>
            <person name="den Bakker H.C."/>
        </authorList>
    </citation>
    <scope>NUCLEOTIDE SEQUENCE [LARGE SCALE GENOMIC DNA]</scope>
    <source>
        <strain evidence="2 3">FSL A5-0281</strain>
    </source>
</reference>
<keyword evidence="3" id="KW-1185">Reference proteome</keyword>
<sequence length="303" mass="33812">MKKLVLAKLGIKGLIHMLQVFVFSVICVFVHTVLVPQLVGLLPIALLMGIISIQPTSGFTKKAMSKIGMMFAAACLIVGVSSTFFDTSVYVYFVVMVIALLVINFLMPQKYMVITMAVGTALFFLDTSDMSVPYWVVLIIALIDVAVFFVVVRLIVHFIHIPIEKMIQMMMKQTMGLFQKELQTMLVKGEKGRPKPLYGIFVQSQMLIREYANGKNKNEGHVAIYQKTLASYLRVYFSLTTISELEQYQVSAAKAKDLASLGFQNVPVSQTEDPILTFHLGEYVEGMREIRTSLETLKGGQAG</sequence>
<proteinExistence type="predicted"/>
<feature type="transmembrane region" description="Helical" evidence="1">
    <location>
        <begin position="63"/>
        <end position="83"/>
    </location>
</feature>
<evidence type="ECO:0000313" key="3">
    <source>
        <dbReference type="Proteomes" id="UP000029844"/>
    </source>
</evidence>
<keyword evidence="1" id="KW-0472">Membrane</keyword>
<keyword evidence="1" id="KW-1133">Transmembrane helix</keyword>
<dbReference type="RefSeq" id="WP_036086569.1">
    <property type="nucleotide sequence ID" value="NZ_CBCSHQ010000002.1"/>
</dbReference>
<comment type="caution">
    <text evidence="2">The sequence shown here is derived from an EMBL/GenBank/DDBJ whole genome shotgun (WGS) entry which is preliminary data.</text>
</comment>
<dbReference type="EMBL" id="JNFA01000024">
    <property type="protein sequence ID" value="KGL40384.1"/>
    <property type="molecule type" value="Genomic_DNA"/>
</dbReference>
<organism evidence="2 3">
    <name type="scientific">Listeria booriae</name>
    <dbReference type="NCBI Taxonomy" id="1552123"/>
    <lineage>
        <taxon>Bacteria</taxon>
        <taxon>Bacillati</taxon>
        <taxon>Bacillota</taxon>
        <taxon>Bacilli</taxon>
        <taxon>Bacillales</taxon>
        <taxon>Listeriaceae</taxon>
        <taxon>Listeria</taxon>
    </lineage>
</organism>
<protein>
    <submittedName>
        <fullName evidence="2">Uncharacterized protein</fullName>
    </submittedName>
</protein>
<feature type="transmembrane region" description="Helical" evidence="1">
    <location>
        <begin position="89"/>
        <end position="106"/>
    </location>
</feature>
<feature type="transmembrane region" description="Helical" evidence="1">
    <location>
        <begin position="134"/>
        <end position="163"/>
    </location>
</feature>
<keyword evidence="1" id="KW-0812">Transmembrane</keyword>
<dbReference type="Proteomes" id="UP000029844">
    <property type="component" value="Unassembled WGS sequence"/>
</dbReference>
<gene>
    <name evidence="2" type="ORF">EP57_10830</name>
</gene>
<accession>A0A099W3G6</accession>
<dbReference type="OrthoDB" id="2365708at2"/>
<dbReference type="GeneID" id="58717862"/>
<evidence type="ECO:0000313" key="2">
    <source>
        <dbReference type="EMBL" id="KGL40384.1"/>
    </source>
</evidence>
<feature type="transmembrane region" description="Helical" evidence="1">
    <location>
        <begin position="20"/>
        <end position="51"/>
    </location>
</feature>
<dbReference type="AlphaFoldDB" id="A0A099W3G6"/>
<dbReference type="eggNOG" id="ENOG5033QPB">
    <property type="taxonomic scope" value="Bacteria"/>
</dbReference>
<name>A0A099W3G6_9LIST</name>
<evidence type="ECO:0000256" key="1">
    <source>
        <dbReference type="SAM" id="Phobius"/>
    </source>
</evidence>
<dbReference type="STRING" id="1552123.EP57_10830"/>